<feature type="chain" id="PRO_5035836407" description="Secreted protein" evidence="1">
    <location>
        <begin position="17"/>
        <end position="75"/>
    </location>
</feature>
<protein>
    <recommendedName>
        <fullName evidence="4">Secreted protein</fullName>
    </recommendedName>
</protein>
<sequence length="75" mass="8666">MIFLTRFTVLSSCVLMEFFSMGGTTHSVLFYHGYDFKPQPVTTLCYISPYSRACFGTETRASMMSRGFIRQWMVP</sequence>
<dbReference type="EMBL" id="CM026425">
    <property type="protein sequence ID" value="KAG0576614.1"/>
    <property type="molecule type" value="Genomic_DNA"/>
</dbReference>
<comment type="caution">
    <text evidence="2">The sequence shown here is derived from an EMBL/GenBank/DDBJ whole genome shotgun (WGS) entry which is preliminary data.</text>
</comment>
<dbReference type="Proteomes" id="UP000822688">
    <property type="component" value="Chromosome 5"/>
</dbReference>
<evidence type="ECO:0008006" key="4">
    <source>
        <dbReference type="Google" id="ProtNLM"/>
    </source>
</evidence>
<evidence type="ECO:0000313" key="3">
    <source>
        <dbReference type="Proteomes" id="UP000822688"/>
    </source>
</evidence>
<organism evidence="2 3">
    <name type="scientific">Ceratodon purpureus</name>
    <name type="common">Fire moss</name>
    <name type="synonym">Dicranum purpureum</name>
    <dbReference type="NCBI Taxonomy" id="3225"/>
    <lineage>
        <taxon>Eukaryota</taxon>
        <taxon>Viridiplantae</taxon>
        <taxon>Streptophyta</taxon>
        <taxon>Embryophyta</taxon>
        <taxon>Bryophyta</taxon>
        <taxon>Bryophytina</taxon>
        <taxon>Bryopsida</taxon>
        <taxon>Dicranidae</taxon>
        <taxon>Pseudoditrichales</taxon>
        <taxon>Ditrichaceae</taxon>
        <taxon>Ceratodon</taxon>
    </lineage>
</organism>
<evidence type="ECO:0000313" key="2">
    <source>
        <dbReference type="EMBL" id="KAG0576614.1"/>
    </source>
</evidence>
<proteinExistence type="predicted"/>
<feature type="signal peptide" evidence="1">
    <location>
        <begin position="1"/>
        <end position="16"/>
    </location>
</feature>
<gene>
    <name evidence="2" type="ORF">KC19_5G094100</name>
</gene>
<name>A0A8T0HZM5_CERPU</name>
<keyword evidence="1" id="KW-0732">Signal</keyword>
<reference evidence="2" key="1">
    <citation type="submission" date="2020-06" db="EMBL/GenBank/DDBJ databases">
        <title>WGS assembly of Ceratodon purpureus strain R40.</title>
        <authorList>
            <person name="Carey S.B."/>
            <person name="Jenkins J."/>
            <person name="Shu S."/>
            <person name="Lovell J.T."/>
            <person name="Sreedasyam A."/>
            <person name="Maumus F."/>
            <person name="Tiley G.P."/>
            <person name="Fernandez-Pozo N."/>
            <person name="Barry K."/>
            <person name="Chen C."/>
            <person name="Wang M."/>
            <person name="Lipzen A."/>
            <person name="Daum C."/>
            <person name="Saski C.A."/>
            <person name="Payton A.C."/>
            <person name="Mcbreen J.C."/>
            <person name="Conrad R.E."/>
            <person name="Kollar L.M."/>
            <person name="Olsson S."/>
            <person name="Huttunen S."/>
            <person name="Landis J.B."/>
            <person name="Wickett N.J."/>
            <person name="Johnson M.G."/>
            <person name="Rensing S.A."/>
            <person name="Grimwood J."/>
            <person name="Schmutz J."/>
            <person name="Mcdaniel S.F."/>
        </authorList>
    </citation>
    <scope>NUCLEOTIDE SEQUENCE</scope>
    <source>
        <strain evidence="2">R40</strain>
    </source>
</reference>
<dbReference type="AlphaFoldDB" id="A0A8T0HZM5"/>
<evidence type="ECO:0000256" key="1">
    <source>
        <dbReference type="SAM" id="SignalP"/>
    </source>
</evidence>
<accession>A0A8T0HZM5</accession>
<keyword evidence="3" id="KW-1185">Reference proteome</keyword>